<dbReference type="AlphaFoldDB" id="A0A5N6SB36"/>
<proteinExistence type="predicted"/>
<dbReference type="Proteomes" id="UP000325672">
    <property type="component" value="Unassembled WGS sequence"/>
</dbReference>
<dbReference type="EMBL" id="ML743645">
    <property type="protein sequence ID" value="KAE8131928.1"/>
    <property type="molecule type" value="Genomic_DNA"/>
</dbReference>
<keyword evidence="3" id="KW-1185">Reference proteome</keyword>
<evidence type="ECO:0000256" key="1">
    <source>
        <dbReference type="SAM" id="SignalP"/>
    </source>
</evidence>
<sequence>MLFTTILASTIALGMGVSAAPTASPSPNPNYRYVQLRVYGAPGCSELNQGELGVYGDSLNKCQTFNDITIKSVRFEAKYQESCTVTLYDDVTCQTNRREVQVETCLSGDDSEQFRSYIVECPGV</sequence>
<feature type="signal peptide" evidence="1">
    <location>
        <begin position="1"/>
        <end position="19"/>
    </location>
</feature>
<protein>
    <submittedName>
        <fullName evidence="2">Uncharacterized protein</fullName>
    </submittedName>
</protein>
<gene>
    <name evidence="2" type="ORF">BDV38DRAFT_227342</name>
</gene>
<name>A0A5N6SB36_ASPPS</name>
<keyword evidence="1" id="KW-0732">Signal</keyword>
<organism evidence="2 3">
    <name type="scientific">Aspergillus pseudotamarii</name>
    <dbReference type="NCBI Taxonomy" id="132259"/>
    <lineage>
        <taxon>Eukaryota</taxon>
        <taxon>Fungi</taxon>
        <taxon>Dikarya</taxon>
        <taxon>Ascomycota</taxon>
        <taxon>Pezizomycotina</taxon>
        <taxon>Eurotiomycetes</taxon>
        <taxon>Eurotiomycetidae</taxon>
        <taxon>Eurotiales</taxon>
        <taxon>Aspergillaceae</taxon>
        <taxon>Aspergillus</taxon>
        <taxon>Aspergillus subgen. Circumdati</taxon>
    </lineage>
</organism>
<dbReference type="GeneID" id="43637089"/>
<evidence type="ECO:0000313" key="2">
    <source>
        <dbReference type="EMBL" id="KAE8131928.1"/>
    </source>
</evidence>
<dbReference type="RefSeq" id="XP_031907991.1">
    <property type="nucleotide sequence ID" value="XM_032052879.1"/>
</dbReference>
<accession>A0A5N6SB36</accession>
<reference evidence="2 3" key="1">
    <citation type="submission" date="2019-04" db="EMBL/GenBank/DDBJ databases">
        <title>Friends and foes A comparative genomics study of 23 Aspergillus species from section Flavi.</title>
        <authorList>
            <consortium name="DOE Joint Genome Institute"/>
            <person name="Kjaerbolling I."/>
            <person name="Vesth T."/>
            <person name="Frisvad J.C."/>
            <person name="Nybo J.L."/>
            <person name="Theobald S."/>
            <person name="Kildgaard S."/>
            <person name="Isbrandt T."/>
            <person name="Kuo A."/>
            <person name="Sato A."/>
            <person name="Lyhne E.K."/>
            <person name="Kogle M.E."/>
            <person name="Wiebenga A."/>
            <person name="Kun R.S."/>
            <person name="Lubbers R.J."/>
            <person name="Makela M.R."/>
            <person name="Barry K."/>
            <person name="Chovatia M."/>
            <person name="Clum A."/>
            <person name="Daum C."/>
            <person name="Haridas S."/>
            <person name="He G."/>
            <person name="LaButti K."/>
            <person name="Lipzen A."/>
            <person name="Mondo S."/>
            <person name="Riley R."/>
            <person name="Salamov A."/>
            <person name="Simmons B.A."/>
            <person name="Magnuson J.K."/>
            <person name="Henrissat B."/>
            <person name="Mortensen U.H."/>
            <person name="Larsen T.O."/>
            <person name="Devries R.P."/>
            <person name="Grigoriev I.V."/>
            <person name="Machida M."/>
            <person name="Baker S.E."/>
            <person name="Andersen M.R."/>
        </authorList>
    </citation>
    <scope>NUCLEOTIDE SEQUENCE [LARGE SCALE GENOMIC DNA]</scope>
    <source>
        <strain evidence="2 3">CBS 117625</strain>
    </source>
</reference>
<feature type="chain" id="PRO_5024960247" evidence="1">
    <location>
        <begin position="20"/>
        <end position="124"/>
    </location>
</feature>
<evidence type="ECO:0000313" key="3">
    <source>
        <dbReference type="Proteomes" id="UP000325672"/>
    </source>
</evidence>
<dbReference type="OrthoDB" id="4691160at2759"/>